<evidence type="ECO:0000313" key="9">
    <source>
        <dbReference type="Proteomes" id="UP000276232"/>
    </source>
</evidence>
<evidence type="ECO:0000256" key="6">
    <source>
        <dbReference type="SAM" id="MobiDB-lite"/>
    </source>
</evidence>
<dbReference type="OrthoDB" id="3169239at2"/>
<evidence type="ECO:0000256" key="5">
    <source>
        <dbReference type="ARBA" id="ARBA00023002"/>
    </source>
</evidence>
<proteinExistence type="predicted"/>
<dbReference type="InterPro" id="IPR001155">
    <property type="entry name" value="OxRdtase_FMN_N"/>
</dbReference>
<dbReference type="Proteomes" id="UP000276232">
    <property type="component" value="Unassembled WGS sequence"/>
</dbReference>
<reference evidence="8 9" key="1">
    <citation type="journal article" date="2015" name="Stand. Genomic Sci.">
        <title>Genomic Encyclopedia of Bacterial and Archaeal Type Strains, Phase III: the genomes of soil and plant-associated and newly described type strains.</title>
        <authorList>
            <person name="Whitman W.B."/>
            <person name="Woyke T."/>
            <person name="Klenk H.P."/>
            <person name="Zhou Y."/>
            <person name="Lilburn T.G."/>
            <person name="Beck B.J."/>
            <person name="De Vos P."/>
            <person name="Vandamme P."/>
            <person name="Eisen J.A."/>
            <person name="Garrity G."/>
            <person name="Hugenholtz P."/>
            <person name="Kyrpides N.C."/>
        </authorList>
    </citation>
    <scope>NUCLEOTIDE SEQUENCE [LARGE SCALE GENOMIC DNA]</scope>
    <source>
        <strain evidence="8 9">CECT 7306</strain>
    </source>
</reference>
<dbReference type="RefSeq" id="WP_123379559.1">
    <property type="nucleotide sequence ID" value="NZ_RJKN01000003.1"/>
</dbReference>
<comment type="cofactor">
    <cofactor evidence="1">
        <name>FMN</name>
        <dbReference type="ChEBI" id="CHEBI:58210"/>
    </cofactor>
</comment>
<evidence type="ECO:0000256" key="4">
    <source>
        <dbReference type="ARBA" id="ARBA00022857"/>
    </source>
</evidence>
<feature type="domain" description="NADH:flavin oxidoreductase/NADH oxidase N-terminal" evidence="7">
    <location>
        <begin position="5"/>
        <end position="345"/>
    </location>
</feature>
<evidence type="ECO:0000259" key="7">
    <source>
        <dbReference type="Pfam" id="PF00724"/>
    </source>
</evidence>
<sequence length="358" mass="37845">MTTTLFDPIRLRDLEVPNRIWVSPMCQYSCDPVGAPGVVHDWHLVHLGSFAVGGAGLVLTEAAAVSPEGRISPQDAGIWTDEQADAWRRVVDFVHARGSRVGVQLAHAGRKASTYRPFDAPGTGSVPAEEGGWTTVAPSAVAFGRYATPTALDDEGLARVVADFAAATRRAEAAGFDVVEVHAAHGYLLHQFLSPLANTRTDGYGGDLAGRARLLLEVVDAVRAAWPEGRPVVVRVSGTDWADGGLTLDEVVQVSVWLREHGVDLVDVSSGGAVPGADIPVAPGYQVPLAEAVRRGADVPTGAVGMISDPAQAAQVVAQGQADVVLLARALLRDPRWPERAARELGHPVTRPPQYDRA</sequence>
<dbReference type="InParanoid" id="A0A3N1HN41"/>
<name>A0A3N1HN41_9ACTN</name>
<dbReference type="Pfam" id="PF00724">
    <property type="entry name" value="Oxidored_FMN"/>
    <property type="match status" value="1"/>
</dbReference>
<dbReference type="GO" id="GO:0003959">
    <property type="term" value="F:NADPH dehydrogenase activity"/>
    <property type="evidence" value="ECO:0007669"/>
    <property type="project" value="InterPro"/>
</dbReference>
<dbReference type="InterPro" id="IPR044152">
    <property type="entry name" value="YqjM-like"/>
</dbReference>
<accession>A0A3N1HN41</accession>
<keyword evidence="5" id="KW-0560">Oxidoreductase</keyword>
<dbReference type="PANTHER" id="PTHR43303">
    <property type="entry name" value="NADPH DEHYDROGENASE C23G7.10C-RELATED"/>
    <property type="match status" value="1"/>
</dbReference>
<dbReference type="CDD" id="cd02932">
    <property type="entry name" value="OYE_YqiM_FMN"/>
    <property type="match status" value="1"/>
</dbReference>
<keyword evidence="3" id="KW-0288">FMN</keyword>
<dbReference type="SUPFAM" id="SSF51395">
    <property type="entry name" value="FMN-linked oxidoreductases"/>
    <property type="match status" value="1"/>
</dbReference>
<keyword evidence="4" id="KW-0521">NADP</keyword>
<evidence type="ECO:0000256" key="3">
    <source>
        <dbReference type="ARBA" id="ARBA00022643"/>
    </source>
</evidence>
<dbReference type="Gene3D" id="3.20.20.70">
    <property type="entry name" value="Aldolase class I"/>
    <property type="match status" value="1"/>
</dbReference>
<evidence type="ECO:0000256" key="2">
    <source>
        <dbReference type="ARBA" id="ARBA00022630"/>
    </source>
</evidence>
<dbReference type="AlphaFoldDB" id="A0A3N1HN41"/>
<gene>
    <name evidence="8" type="ORF">EDC03_1487</name>
</gene>
<keyword evidence="9" id="KW-1185">Reference proteome</keyword>
<comment type="caution">
    <text evidence="8">The sequence shown here is derived from an EMBL/GenBank/DDBJ whole genome shotgun (WGS) entry which is preliminary data.</text>
</comment>
<evidence type="ECO:0000256" key="1">
    <source>
        <dbReference type="ARBA" id="ARBA00001917"/>
    </source>
</evidence>
<feature type="region of interest" description="Disordered" evidence="6">
    <location>
        <begin position="339"/>
        <end position="358"/>
    </location>
</feature>
<organism evidence="8 9">
    <name type="scientific">Pseudokineococcus lusitanus</name>
    <dbReference type="NCBI Taxonomy" id="763993"/>
    <lineage>
        <taxon>Bacteria</taxon>
        <taxon>Bacillati</taxon>
        <taxon>Actinomycetota</taxon>
        <taxon>Actinomycetes</taxon>
        <taxon>Kineosporiales</taxon>
        <taxon>Kineosporiaceae</taxon>
        <taxon>Pseudokineococcus</taxon>
    </lineage>
</organism>
<dbReference type="GO" id="GO:0050661">
    <property type="term" value="F:NADP binding"/>
    <property type="evidence" value="ECO:0007669"/>
    <property type="project" value="InterPro"/>
</dbReference>
<protein>
    <submittedName>
        <fullName evidence="8">2,4-dienoyl-CoA reductase-like NADH-dependent reductase (Old Yellow Enzyme family)</fullName>
    </submittedName>
</protein>
<dbReference type="PANTHER" id="PTHR43303:SF4">
    <property type="entry name" value="NADPH DEHYDROGENASE C23G7.10C-RELATED"/>
    <property type="match status" value="1"/>
</dbReference>
<dbReference type="GO" id="GO:0010181">
    <property type="term" value="F:FMN binding"/>
    <property type="evidence" value="ECO:0007669"/>
    <property type="project" value="InterPro"/>
</dbReference>
<dbReference type="FunCoup" id="A0A3N1HN41">
    <property type="interactions" value="35"/>
</dbReference>
<dbReference type="InterPro" id="IPR013785">
    <property type="entry name" value="Aldolase_TIM"/>
</dbReference>
<dbReference type="EMBL" id="RJKN01000003">
    <property type="protein sequence ID" value="ROP43891.1"/>
    <property type="molecule type" value="Genomic_DNA"/>
</dbReference>
<evidence type="ECO:0000313" key="8">
    <source>
        <dbReference type="EMBL" id="ROP43891.1"/>
    </source>
</evidence>
<keyword evidence="2" id="KW-0285">Flavoprotein</keyword>